<evidence type="ECO:0000259" key="3">
    <source>
        <dbReference type="Pfam" id="PF24554"/>
    </source>
</evidence>
<accession>A0A9P4I7X0</accession>
<evidence type="ECO:0000256" key="2">
    <source>
        <dbReference type="SAM" id="MobiDB-lite"/>
    </source>
</evidence>
<dbReference type="EMBL" id="ML978134">
    <property type="protein sequence ID" value="KAF2094508.1"/>
    <property type="molecule type" value="Genomic_DNA"/>
</dbReference>
<feature type="coiled-coil region" evidence="1">
    <location>
        <begin position="407"/>
        <end position="483"/>
    </location>
</feature>
<proteinExistence type="predicted"/>
<feature type="coiled-coil region" evidence="1">
    <location>
        <begin position="110"/>
        <end position="151"/>
    </location>
</feature>
<feature type="coiled-coil region" evidence="1">
    <location>
        <begin position="566"/>
        <end position="713"/>
    </location>
</feature>
<feature type="domain" description="DUF7603" evidence="3">
    <location>
        <begin position="572"/>
        <end position="680"/>
    </location>
</feature>
<keyword evidence="1" id="KW-0175">Coiled coil</keyword>
<dbReference type="OrthoDB" id="5395440at2759"/>
<feature type="compositionally biased region" description="Polar residues" evidence="2">
    <location>
        <begin position="363"/>
        <end position="380"/>
    </location>
</feature>
<protein>
    <recommendedName>
        <fullName evidence="3">DUF7603 domain-containing protein</fullName>
    </recommendedName>
</protein>
<feature type="coiled-coil region" evidence="1">
    <location>
        <begin position="744"/>
        <end position="785"/>
    </location>
</feature>
<evidence type="ECO:0000313" key="5">
    <source>
        <dbReference type="Proteomes" id="UP000799772"/>
    </source>
</evidence>
<dbReference type="Pfam" id="PF24554">
    <property type="entry name" value="DUF7603"/>
    <property type="match status" value="1"/>
</dbReference>
<organism evidence="4 5">
    <name type="scientific">Rhizodiscina lignyota</name>
    <dbReference type="NCBI Taxonomy" id="1504668"/>
    <lineage>
        <taxon>Eukaryota</taxon>
        <taxon>Fungi</taxon>
        <taxon>Dikarya</taxon>
        <taxon>Ascomycota</taxon>
        <taxon>Pezizomycotina</taxon>
        <taxon>Dothideomycetes</taxon>
        <taxon>Pleosporomycetidae</taxon>
        <taxon>Aulographales</taxon>
        <taxon>Rhizodiscinaceae</taxon>
        <taxon>Rhizodiscina</taxon>
    </lineage>
</organism>
<dbReference type="AlphaFoldDB" id="A0A9P4I7X0"/>
<feature type="region of interest" description="Disordered" evidence="2">
    <location>
        <begin position="1"/>
        <end position="85"/>
    </location>
</feature>
<keyword evidence="5" id="KW-1185">Reference proteome</keyword>
<gene>
    <name evidence="4" type="ORF">NA57DRAFT_68584</name>
</gene>
<comment type="caution">
    <text evidence="4">The sequence shown here is derived from an EMBL/GenBank/DDBJ whole genome shotgun (WGS) entry which is preliminary data.</text>
</comment>
<feature type="region of interest" description="Disordered" evidence="2">
    <location>
        <begin position="331"/>
        <end position="401"/>
    </location>
</feature>
<reference evidence="4" key="1">
    <citation type="journal article" date="2020" name="Stud. Mycol.">
        <title>101 Dothideomycetes genomes: a test case for predicting lifestyles and emergence of pathogens.</title>
        <authorList>
            <person name="Haridas S."/>
            <person name="Albert R."/>
            <person name="Binder M."/>
            <person name="Bloem J."/>
            <person name="Labutti K."/>
            <person name="Salamov A."/>
            <person name="Andreopoulos B."/>
            <person name="Baker S."/>
            <person name="Barry K."/>
            <person name="Bills G."/>
            <person name="Bluhm B."/>
            <person name="Cannon C."/>
            <person name="Castanera R."/>
            <person name="Culley D."/>
            <person name="Daum C."/>
            <person name="Ezra D."/>
            <person name="Gonzalez J."/>
            <person name="Henrissat B."/>
            <person name="Kuo A."/>
            <person name="Liang C."/>
            <person name="Lipzen A."/>
            <person name="Lutzoni F."/>
            <person name="Magnuson J."/>
            <person name="Mondo S."/>
            <person name="Nolan M."/>
            <person name="Ohm R."/>
            <person name="Pangilinan J."/>
            <person name="Park H.-J."/>
            <person name="Ramirez L."/>
            <person name="Alfaro M."/>
            <person name="Sun H."/>
            <person name="Tritt A."/>
            <person name="Yoshinaga Y."/>
            <person name="Zwiers L.-H."/>
            <person name="Turgeon B."/>
            <person name="Goodwin S."/>
            <person name="Spatafora J."/>
            <person name="Crous P."/>
            <person name="Grigoriev I."/>
        </authorList>
    </citation>
    <scope>NUCLEOTIDE SEQUENCE</scope>
    <source>
        <strain evidence="4">CBS 133067</strain>
    </source>
</reference>
<sequence length="786" mass="88795">MNATDDPDGLQFPHPPAPKSPSSKVGGWFGWKSSNASNPPPLSPATTFSDSGQASPMPSPNINKPLPGLLSPGGHNQRSISAPLSLDIPKANGAMPVSYFTLPGTPKFGKDPAHEQIEELERELREVSSELANSIRREMELEDELERYKLDMPIGGGVGMADKRTSDYYSDSGASSVRFPIGDSEQKLEELERIRRKVEQDKASLKVEMGQRLQIEMQRRKELEEQLRLAMFHAQEHQQQQQGVMIPEKQRELEITLQDAQRKLAEERQFKENFEDLHNAMRQELENLRNERDNLKEEIVPQLRARVEGLEAEAANSQSMTYENTKMQQEVDALKKQLQSQQGDFRSIEEERDTVGSPPSAGLSRSKSTVNRSRSNTLGRSPSVKGLTRSNSIKGGAESPQALTDRFKDIEEQRDALHKALKALLTRQEVQTREHKRRVKTLEDARDRAMISSPRRTSFHSEVRNLRDEVVQLRRRADDALDQKWRCEKGLSGLRMDLDRAHQETDNLRGLLQEHDIPVPSNDLSAQNGTSDALDKAYRELQTTHALSLARVVEMETEGTMDGTVTAEAQRTMHLLKQSISSAEAERDSAMREAESYRLQARALQKSEVEHLSKEQSLASDLYASAARMDELAGDVAKQIDANKNLKQRLAEAVGRGEMEQKISARRIAETQSKLRELEDRVTAAQQHSEDSLATHEDQLRELKETHRSQLQRVKSSTPLFGARSPRLDRTSNAAQKMAEASRTEDLEIRVRKLERALKEAEEEMEEVVGRMNRAQIEVAELQAER</sequence>
<feature type="compositionally biased region" description="Polar residues" evidence="2">
    <location>
        <begin position="46"/>
        <end position="62"/>
    </location>
</feature>
<dbReference type="InterPro" id="IPR056023">
    <property type="entry name" value="DUF7603"/>
</dbReference>
<name>A0A9P4I7X0_9PEZI</name>
<evidence type="ECO:0000256" key="1">
    <source>
        <dbReference type="SAM" id="Coils"/>
    </source>
</evidence>
<evidence type="ECO:0000313" key="4">
    <source>
        <dbReference type="EMBL" id="KAF2094508.1"/>
    </source>
</evidence>
<dbReference type="Proteomes" id="UP000799772">
    <property type="component" value="Unassembled WGS sequence"/>
</dbReference>